<proteinExistence type="predicted"/>
<evidence type="ECO:0000313" key="2">
    <source>
        <dbReference type="EMBL" id="CAH1726074.1"/>
    </source>
</evidence>
<sequence length="140" mass="16117">MHYKNCYIPYGFCTISIIIVGILIACSTYWYCPANPKIDEKHLVIDKAKSIVRQLDVIDNIIFSHSPVYNFIKIKINAAVDAMDNEDDDLAVEYFTDALLLIGPNQKVTRLMHNNLPRHIITKIKHSYGKYLEDLDDIET</sequence>
<organism evidence="2 3">
    <name type="scientific">Aphis gossypii</name>
    <name type="common">Cotton aphid</name>
    <dbReference type="NCBI Taxonomy" id="80765"/>
    <lineage>
        <taxon>Eukaryota</taxon>
        <taxon>Metazoa</taxon>
        <taxon>Ecdysozoa</taxon>
        <taxon>Arthropoda</taxon>
        <taxon>Hexapoda</taxon>
        <taxon>Insecta</taxon>
        <taxon>Pterygota</taxon>
        <taxon>Neoptera</taxon>
        <taxon>Paraneoptera</taxon>
        <taxon>Hemiptera</taxon>
        <taxon>Sternorrhyncha</taxon>
        <taxon>Aphidomorpha</taxon>
        <taxon>Aphidoidea</taxon>
        <taxon>Aphididae</taxon>
        <taxon>Aphidini</taxon>
        <taxon>Aphis</taxon>
        <taxon>Aphis</taxon>
    </lineage>
</organism>
<reference evidence="2" key="2">
    <citation type="submission" date="2022-10" db="EMBL/GenBank/DDBJ databases">
        <authorList>
            <consortium name="ENA_rothamsted_submissions"/>
            <consortium name="culmorum"/>
            <person name="King R."/>
        </authorList>
    </citation>
    <scope>NUCLEOTIDE SEQUENCE</scope>
</reference>
<evidence type="ECO:0000256" key="1">
    <source>
        <dbReference type="SAM" id="Phobius"/>
    </source>
</evidence>
<feature type="transmembrane region" description="Helical" evidence="1">
    <location>
        <begin position="7"/>
        <end position="31"/>
    </location>
</feature>
<reference evidence="2" key="1">
    <citation type="submission" date="2022-02" db="EMBL/GenBank/DDBJ databases">
        <authorList>
            <person name="King R."/>
        </authorList>
    </citation>
    <scope>NUCLEOTIDE SEQUENCE</scope>
</reference>
<keyword evidence="1" id="KW-1133">Transmembrane helix</keyword>
<evidence type="ECO:0000313" key="3">
    <source>
        <dbReference type="Proteomes" id="UP001154329"/>
    </source>
</evidence>
<accession>A0A9P0J2Z9</accession>
<keyword evidence="3" id="KW-1185">Reference proteome</keyword>
<dbReference type="AlphaFoldDB" id="A0A9P0J2Z9"/>
<dbReference type="Proteomes" id="UP001154329">
    <property type="component" value="Chromosome 2"/>
</dbReference>
<evidence type="ECO:0008006" key="4">
    <source>
        <dbReference type="Google" id="ProtNLM"/>
    </source>
</evidence>
<keyword evidence="1" id="KW-0472">Membrane</keyword>
<protein>
    <recommendedName>
        <fullName evidence="4">Transmembrane protein</fullName>
    </recommendedName>
</protein>
<gene>
    <name evidence="2" type="ORF">APHIGO_LOCUS7026</name>
</gene>
<keyword evidence="1" id="KW-0812">Transmembrane</keyword>
<name>A0A9P0J2Z9_APHGO</name>
<dbReference type="EMBL" id="OU899035">
    <property type="protein sequence ID" value="CAH1726074.1"/>
    <property type="molecule type" value="Genomic_DNA"/>
</dbReference>